<dbReference type="RefSeq" id="WP_131581596.1">
    <property type="nucleotide sequence ID" value="NZ_SJZJ01000002.1"/>
</dbReference>
<reference evidence="1 2" key="1">
    <citation type="submission" date="2019-03" db="EMBL/GenBank/DDBJ databases">
        <authorList>
            <person name="Kim M.K.M."/>
        </authorList>
    </citation>
    <scope>NUCLEOTIDE SEQUENCE [LARGE SCALE GENOMIC DNA]</scope>
    <source>
        <strain evidence="1 2">18JY15-6</strain>
    </source>
</reference>
<name>A0A4R1CIV7_9ACTN</name>
<dbReference type="OrthoDB" id="5193525at2"/>
<dbReference type="AlphaFoldDB" id="A0A4R1CIV7"/>
<proteinExistence type="predicted"/>
<gene>
    <name evidence="1" type="ORF">EPD65_01490</name>
</gene>
<sequence length="76" mass="8456">MDTHDPALTCSSKGCTADAVWALRWNNPKIHTSDRRKAWLACAEHLASLTDFLTARNFLRETEAIADFVPDEGPQA</sequence>
<dbReference type="EMBL" id="SJZJ01000002">
    <property type="protein sequence ID" value="TCJ30737.1"/>
    <property type="molecule type" value="Genomic_DNA"/>
</dbReference>
<accession>A0A4R1CIV7</accession>
<comment type="caution">
    <text evidence="1">The sequence shown here is derived from an EMBL/GenBank/DDBJ whole genome shotgun (WGS) entry which is preliminary data.</text>
</comment>
<protein>
    <recommendedName>
        <fullName evidence="3">Acetone carboxylase</fullName>
    </recommendedName>
</protein>
<evidence type="ECO:0008006" key="3">
    <source>
        <dbReference type="Google" id="ProtNLM"/>
    </source>
</evidence>
<dbReference type="Proteomes" id="UP000295453">
    <property type="component" value="Unassembled WGS sequence"/>
</dbReference>
<evidence type="ECO:0000313" key="2">
    <source>
        <dbReference type="Proteomes" id="UP000295453"/>
    </source>
</evidence>
<organism evidence="1 2">
    <name type="scientific">Nocardioides jejuensis</name>
    <dbReference type="NCBI Taxonomy" id="2502782"/>
    <lineage>
        <taxon>Bacteria</taxon>
        <taxon>Bacillati</taxon>
        <taxon>Actinomycetota</taxon>
        <taxon>Actinomycetes</taxon>
        <taxon>Propionibacteriales</taxon>
        <taxon>Nocardioidaceae</taxon>
        <taxon>Nocardioides</taxon>
    </lineage>
</organism>
<evidence type="ECO:0000313" key="1">
    <source>
        <dbReference type="EMBL" id="TCJ30737.1"/>
    </source>
</evidence>
<keyword evidence="2" id="KW-1185">Reference proteome</keyword>